<keyword evidence="3" id="KW-1185">Reference proteome</keyword>
<accession>A0A975HKI2</accession>
<dbReference type="AlphaFoldDB" id="A0A975HKI2"/>
<organism evidence="2 3">
    <name type="scientific">Pseudoalteromonas xiamenensis</name>
    <dbReference type="NCBI Taxonomy" id="882626"/>
    <lineage>
        <taxon>Bacteria</taxon>
        <taxon>Pseudomonadati</taxon>
        <taxon>Pseudomonadota</taxon>
        <taxon>Gammaproteobacteria</taxon>
        <taxon>Alteromonadales</taxon>
        <taxon>Pseudoalteromonadaceae</taxon>
        <taxon>Pseudoalteromonas</taxon>
    </lineage>
</organism>
<dbReference type="RefSeq" id="WP_208842690.1">
    <property type="nucleotide sequence ID" value="NZ_CP072133.1"/>
</dbReference>
<evidence type="ECO:0000259" key="1">
    <source>
        <dbReference type="Pfam" id="PF08885"/>
    </source>
</evidence>
<dbReference type="InterPro" id="IPR014982">
    <property type="entry name" value="GSCFA"/>
</dbReference>
<sequence>MQNLLLGNIPSQNRLILDLPNYELINSVDKKFVTFGSCFASSVSRGLWRLGFDTHFSEDMGFHYSPNSIAQFLKQIDLQPQELHDYVIELDDGRFKSVATRYLSGRNQTKEQFCEFLHEENQKLKRKLVNADYVVITFGNAIYQRVKDSGLTLCHGGGLPNALYDVIKSPYEEVLEHVQDCLKQIRLINEQCAVILTVSPQRYGWLMNANLSTGINEILDLDKGSATNWLINSNLDKAKLRLAVDAVIESNSIEQLYYFPSYEIVMDELRDYEGFNHDVKDLMHVNMPNTPNYVINKFLNSFCSQQVKDAFEFYRSILDILIDGYPARLRKMSETRAKQYIEEKLPFVSNYIDTVKAEKLAGYVLNAMLQVFPDITKSTIELNGHTNLISFLHLDIENKKAAVQNIGQESIAILGYSTNFDILCRDTNLLSKNIKCVIDPALAVTSIYGLPVLNNLSQCEINEDIIFVLNQELLNHPMLKSKLANKVIL</sequence>
<dbReference type="Pfam" id="PF08885">
    <property type="entry name" value="GSCFA"/>
    <property type="match status" value="1"/>
</dbReference>
<evidence type="ECO:0000313" key="3">
    <source>
        <dbReference type="Proteomes" id="UP000664904"/>
    </source>
</evidence>
<reference evidence="2" key="1">
    <citation type="submission" date="2021-03" db="EMBL/GenBank/DDBJ databases">
        <title>Complete Genome of Pseudoalteromonas xiamenensis STKMTI.2, a new potential marine bacterium producing anti-Vibrio compounds.</title>
        <authorList>
            <person name="Handayani D.P."/>
            <person name="Isnansetyo A."/>
            <person name="Istiqomah I."/>
            <person name="Jumina J."/>
        </authorList>
    </citation>
    <scope>NUCLEOTIDE SEQUENCE</scope>
    <source>
        <strain evidence="2">STKMTI.2</strain>
    </source>
</reference>
<evidence type="ECO:0000313" key="2">
    <source>
        <dbReference type="EMBL" id="QTH71048.1"/>
    </source>
</evidence>
<dbReference type="Proteomes" id="UP000664904">
    <property type="component" value="Chromosome"/>
</dbReference>
<gene>
    <name evidence="2" type="ORF">J5O05_14465</name>
</gene>
<dbReference type="EMBL" id="CP072133">
    <property type="protein sequence ID" value="QTH71048.1"/>
    <property type="molecule type" value="Genomic_DNA"/>
</dbReference>
<protein>
    <submittedName>
        <fullName evidence="2">GSCFA domain-containing protein</fullName>
    </submittedName>
</protein>
<feature type="domain" description="GSCFA" evidence="1">
    <location>
        <begin position="31"/>
        <end position="298"/>
    </location>
</feature>
<name>A0A975HKI2_9GAMM</name>
<dbReference type="KEGG" id="pxi:J5O05_14465"/>
<proteinExistence type="predicted"/>